<keyword evidence="3" id="KW-1185">Reference proteome</keyword>
<protein>
    <submittedName>
        <fullName evidence="2">Uncharacterized protein</fullName>
    </submittedName>
</protein>
<dbReference type="AlphaFoldDB" id="A0A2G9UVU1"/>
<feature type="region of interest" description="Disordered" evidence="1">
    <location>
        <begin position="27"/>
        <end position="82"/>
    </location>
</feature>
<proteinExistence type="predicted"/>
<name>A0A2G9UVU1_TELCI</name>
<dbReference type="Proteomes" id="UP000230423">
    <property type="component" value="Unassembled WGS sequence"/>
</dbReference>
<accession>A0A2G9UVU1</accession>
<evidence type="ECO:0000256" key="1">
    <source>
        <dbReference type="SAM" id="MobiDB-lite"/>
    </source>
</evidence>
<reference evidence="2 3" key="1">
    <citation type="submission" date="2015-09" db="EMBL/GenBank/DDBJ databases">
        <title>Draft genome of the parasitic nematode Teladorsagia circumcincta isolate WARC Sus (inbred).</title>
        <authorList>
            <person name="Mitreva M."/>
        </authorList>
    </citation>
    <scope>NUCLEOTIDE SEQUENCE [LARGE SCALE GENOMIC DNA]</scope>
    <source>
        <strain evidence="2 3">S</strain>
    </source>
</reference>
<organism evidence="2 3">
    <name type="scientific">Teladorsagia circumcincta</name>
    <name type="common">Brown stomach worm</name>
    <name type="synonym">Ostertagia circumcincta</name>
    <dbReference type="NCBI Taxonomy" id="45464"/>
    <lineage>
        <taxon>Eukaryota</taxon>
        <taxon>Metazoa</taxon>
        <taxon>Ecdysozoa</taxon>
        <taxon>Nematoda</taxon>
        <taxon>Chromadorea</taxon>
        <taxon>Rhabditida</taxon>
        <taxon>Rhabditina</taxon>
        <taxon>Rhabditomorpha</taxon>
        <taxon>Strongyloidea</taxon>
        <taxon>Trichostrongylidae</taxon>
        <taxon>Teladorsagia</taxon>
    </lineage>
</organism>
<dbReference type="EMBL" id="KZ345295">
    <property type="protein sequence ID" value="PIO74354.1"/>
    <property type="molecule type" value="Genomic_DNA"/>
</dbReference>
<evidence type="ECO:0000313" key="3">
    <source>
        <dbReference type="Proteomes" id="UP000230423"/>
    </source>
</evidence>
<sequence length="248" mass="27800">MRARECANDGGPLGEANTERLAETERSAKYSGNVFPLDQHSGKRLEQGGKRTRAQTGADTRAATKKECSGNPTSKFRSTDKDRATAESAAKVAFMNSFDDRFARFPFAIWWSKSLVLSEHEIEHEIGQVETITVIEVKRKQIVRRITEDIFGGSWGVLIIRNPSLVSNDVHWTIPDHNNADGSAAFCLAVVKGWQYNVFKTGTKDIKDRVTVDSIVKRLRQSDEKQRPSRMTVQEFDKMLAAALRLGN</sequence>
<evidence type="ECO:0000313" key="2">
    <source>
        <dbReference type="EMBL" id="PIO74354.1"/>
    </source>
</evidence>
<gene>
    <name evidence="2" type="ORF">TELCIR_03639</name>
</gene>
<feature type="compositionally biased region" description="Basic and acidic residues" evidence="1">
    <location>
        <begin position="40"/>
        <end position="49"/>
    </location>
</feature>
<dbReference type="OrthoDB" id="5807593at2759"/>